<reference evidence="2 3" key="1">
    <citation type="submission" date="2014-09" db="EMBL/GenBank/DDBJ databases">
        <authorList>
            <person name="McGinnis J.M."/>
            <person name="Wolfgang W.J."/>
        </authorList>
    </citation>
    <scope>NUCLEOTIDE SEQUENCE [LARGE SCALE GENOMIC DNA]</scope>
    <source>
        <strain evidence="2 3">5503</strain>
    </source>
</reference>
<gene>
    <name evidence="2" type="ORF">IX56_05620</name>
</gene>
<sequence>MSADWYPGIRAFCTHWKHAPMLQQTFETLEREFADENDACIDAAKGLVECACRVLIEELDDPVSPKKPVEADPKLGHLVGVATRLLDLGEIRDRAFADLIKQHNNLTETLRVLRNQAGTLSHGKDGFISKLSAHHRRSSMLAADAIITFLHEAYLEREPDPIRTLEPYERFEVSNALIDEYAAVRSKDNEDGLLNVSVILPGGDEVPLAIEPSRLLFGVDREAYKLVLNACREAKSAEPQDVEVA</sequence>
<reference evidence="2 3" key="2">
    <citation type="submission" date="2014-10" db="EMBL/GenBank/DDBJ databases">
        <title>Paracoccus sanguinis sp. nov., isolated from clinical specimens of New York State patients.</title>
        <authorList>
            <person name="Mingle L.A."/>
            <person name="Cole J.A."/>
            <person name="Lapierre P."/>
            <person name="Musser K.A."/>
        </authorList>
    </citation>
    <scope>NUCLEOTIDE SEQUENCE [LARGE SCALE GENOMIC DNA]</scope>
    <source>
        <strain evidence="2 3">5503</strain>
    </source>
</reference>
<dbReference type="Pfam" id="PF14355">
    <property type="entry name" value="Abi_C"/>
    <property type="match status" value="1"/>
</dbReference>
<proteinExistence type="predicted"/>
<comment type="caution">
    <text evidence="2">The sequence shown here is derived from an EMBL/GenBank/DDBJ whole genome shotgun (WGS) entry which is preliminary data.</text>
</comment>
<evidence type="ECO:0000313" key="2">
    <source>
        <dbReference type="EMBL" id="KGJ22827.1"/>
    </source>
</evidence>
<dbReference type="EMBL" id="JRKQ01000018">
    <property type="protein sequence ID" value="KGJ22827.1"/>
    <property type="molecule type" value="Genomic_DNA"/>
</dbReference>
<dbReference type="Proteomes" id="UP000029858">
    <property type="component" value="Unassembled WGS sequence"/>
</dbReference>
<dbReference type="InterPro" id="IPR026001">
    <property type="entry name" value="Abi-like_C"/>
</dbReference>
<dbReference type="AlphaFoldDB" id="A0A099GJU3"/>
<evidence type="ECO:0000259" key="1">
    <source>
        <dbReference type="Pfam" id="PF14355"/>
    </source>
</evidence>
<organism evidence="2 3">
    <name type="scientific">Paracoccus sanguinis</name>
    <dbReference type="NCBI Taxonomy" id="1545044"/>
    <lineage>
        <taxon>Bacteria</taxon>
        <taxon>Pseudomonadati</taxon>
        <taxon>Pseudomonadota</taxon>
        <taxon>Alphaproteobacteria</taxon>
        <taxon>Rhodobacterales</taxon>
        <taxon>Paracoccaceae</taxon>
        <taxon>Paracoccus</taxon>
    </lineage>
</organism>
<name>A0A099GJU3_9RHOB</name>
<dbReference type="RefSeq" id="WP_036708048.1">
    <property type="nucleotide sequence ID" value="NZ_JRKQ01000018.1"/>
</dbReference>
<feature type="domain" description="Abortive infection protein-like C-terminal" evidence="1">
    <location>
        <begin position="78"/>
        <end position="152"/>
    </location>
</feature>
<protein>
    <recommendedName>
        <fullName evidence="1">Abortive infection protein-like C-terminal domain-containing protein</fullName>
    </recommendedName>
</protein>
<accession>A0A099GJU3</accession>
<evidence type="ECO:0000313" key="3">
    <source>
        <dbReference type="Proteomes" id="UP000029858"/>
    </source>
</evidence>